<evidence type="ECO:0000256" key="12">
    <source>
        <dbReference type="ARBA" id="ARBA00037975"/>
    </source>
</evidence>
<dbReference type="GO" id="GO:0005886">
    <property type="term" value="C:plasma membrane"/>
    <property type="evidence" value="ECO:0007669"/>
    <property type="project" value="UniProtKB-SubCell"/>
</dbReference>
<keyword evidence="9 13" id="KW-1133">Transmembrane helix</keyword>
<keyword evidence="8" id="KW-0249">Electron transport</keyword>
<feature type="transmembrane region" description="Helical" evidence="13">
    <location>
        <begin position="149"/>
        <end position="172"/>
    </location>
</feature>
<dbReference type="GO" id="GO:0046872">
    <property type="term" value="F:metal ion binding"/>
    <property type="evidence" value="ECO:0007669"/>
    <property type="project" value="UniProtKB-KW"/>
</dbReference>
<dbReference type="AlphaFoldDB" id="A0A512NGR4"/>
<evidence type="ECO:0000256" key="2">
    <source>
        <dbReference type="ARBA" id="ARBA00004651"/>
    </source>
</evidence>
<name>A0A512NGR4_9HYPH</name>
<feature type="transmembrane region" description="Helical" evidence="13">
    <location>
        <begin position="20"/>
        <end position="41"/>
    </location>
</feature>
<proteinExistence type="inferred from homology"/>
<evidence type="ECO:0000256" key="13">
    <source>
        <dbReference type="SAM" id="Phobius"/>
    </source>
</evidence>
<evidence type="ECO:0000256" key="9">
    <source>
        <dbReference type="ARBA" id="ARBA00022989"/>
    </source>
</evidence>
<keyword evidence="4" id="KW-1003">Cell membrane</keyword>
<evidence type="ECO:0000256" key="4">
    <source>
        <dbReference type="ARBA" id="ARBA00022475"/>
    </source>
</evidence>
<keyword evidence="11 13" id="KW-0472">Membrane</keyword>
<feature type="transmembrane region" description="Helical" evidence="13">
    <location>
        <begin position="91"/>
        <end position="113"/>
    </location>
</feature>
<comment type="caution">
    <text evidence="15">The sequence shown here is derived from an EMBL/GenBank/DDBJ whole genome shotgun (WGS) entry which is preliminary data.</text>
</comment>
<dbReference type="Proteomes" id="UP000321058">
    <property type="component" value="Unassembled WGS sequence"/>
</dbReference>
<keyword evidence="10" id="KW-0408">Iron</keyword>
<feature type="domain" description="Cytochrome b561 bacterial/Ni-hydrogenase" evidence="14">
    <location>
        <begin position="13"/>
        <end position="183"/>
    </location>
</feature>
<dbReference type="OrthoDB" id="1247465at2"/>
<evidence type="ECO:0000259" key="14">
    <source>
        <dbReference type="Pfam" id="PF01292"/>
    </source>
</evidence>
<comment type="similarity">
    <text evidence="12">Belongs to the cytochrome b561 family.</text>
</comment>
<dbReference type="Pfam" id="PF01292">
    <property type="entry name" value="Ni_hydr_CYTB"/>
    <property type="match status" value="1"/>
</dbReference>
<evidence type="ECO:0000313" key="16">
    <source>
        <dbReference type="Proteomes" id="UP000321058"/>
    </source>
</evidence>
<dbReference type="PANTHER" id="PTHR30529:SF1">
    <property type="entry name" value="CYTOCHROME B561 HOMOLOG 2"/>
    <property type="match status" value="1"/>
</dbReference>
<sequence length="183" mass="20537">MIVRVSDRVEPGYSATARFFHWLVAALVLLMMPIGIVMANANVGPAQDVLYHLHRSIGVILLPLMLARLIYRLTHPPPPLPVTVSAAQRRAAGVVHWALYGTLLLQAIVGWIATSAYRAPIWVFWMFKLPPIWPVDRPFSETLFGVHRAMGFIVLVLLVLHVGAALFHHFVLKDVVLRRMVRG</sequence>
<organism evidence="15 16">
    <name type="scientific">Reyranella soli</name>
    <dbReference type="NCBI Taxonomy" id="1230389"/>
    <lineage>
        <taxon>Bacteria</taxon>
        <taxon>Pseudomonadati</taxon>
        <taxon>Pseudomonadota</taxon>
        <taxon>Alphaproteobacteria</taxon>
        <taxon>Hyphomicrobiales</taxon>
        <taxon>Reyranellaceae</taxon>
        <taxon>Reyranella</taxon>
    </lineage>
</organism>
<protein>
    <submittedName>
        <fullName evidence="15">Cytochrome b</fullName>
    </submittedName>
</protein>
<dbReference type="GO" id="GO:0009055">
    <property type="term" value="F:electron transfer activity"/>
    <property type="evidence" value="ECO:0007669"/>
    <property type="project" value="InterPro"/>
</dbReference>
<evidence type="ECO:0000313" key="15">
    <source>
        <dbReference type="EMBL" id="GEP58128.1"/>
    </source>
</evidence>
<evidence type="ECO:0000256" key="1">
    <source>
        <dbReference type="ARBA" id="ARBA00001970"/>
    </source>
</evidence>
<evidence type="ECO:0000256" key="10">
    <source>
        <dbReference type="ARBA" id="ARBA00023004"/>
    </source>
</evidence>
<dbReference type="PANTHER" id="PTHR30529">
    <property type="entry name" value="CYTOCHROME B561"/>
    <property type="match status" value="1"/>
</dbReference>
<dbReference type="SUPFAM" id="SSF81342">
    <property type="entry name" value="Transmembrane di-heme cytochromes"/>
    <property type="match status" value="1"/>
</dbReference>
<evidence type="ECO:0000256" key="3">
    <source>
        <dbReference type="ARBA" id="ARBA00022448"/>
    </source>
</evidence>
<keyword evidence="7" id="KW-0479">Metal-binding</keyword>
<keyword evidence="5" id="KW-0349">Heme</keyword>
<dbReference type="RefSeq" id="WP_147153070.1">
    <property type="nucleotide sequence ID" value="NZ_BKAJ01000094.1"/>
</dbReference>
<reference evidence="15 16" key="1">
    <citation type="submission" date="2019-07" db="EMBL/GenBank/DDBJ databases">
        <title>Whole genome shotgun sequence of Reyranella soli NBRC 108950.</title>
        <authorList>
            <person name="Hosoyama A."/>
            <person name="Uohara A."/>
            <person name="Ohji S."/>
            <person name="Ichikawa N."/>
        </authorList>
    </citation>
    <scope>NUCLEOTIDE SEQUENCE [LARGE SCALE GENOMIC DNA]</scope>
    <source>
        <strain evidence="15 16">NBRC 108950</strain>
    </source>
</reference>
<evidence type="ECO:0000256" key="7">
    <source>
        <dbReference type="ARBA" id="ARBA00022723"/>
    </source>
</evidence>
<keyword evidence="3" id="KW-0813">Transport</keyword>
<feature type="transmembrane region" description="Helical" evidence="13">
    <location>
        <begin position="53"/>
        <end position="71"/>
    </location>
</feature>
<comment type="subcellular location">
    <subcellularLocation>
        <location evidence="2">Cell membrane</location>
        <topology evidence="2">Multi-pass membrane protein</topology>
    </subcellularLocation>
</comment>
<dbReference type="GO" id="GO:0020037">
    <property type="term" value="F:heme binding"/>
    <property type="evidence" value="ECO:0007669"/>
    <property type="project" value="TreeGrafter"/>
</dbReference>
<dbReference type="InterPro" id="IPR052168">
    <property type="entry name" value="Cytochrome_b561_oxidase"/>
</dbReference>
<evidence type="ECO:0000256" key="6">
    <source>
        <dbReference type="ARBA" id="ARBA00022692"/>
    </source>
</evidence>
<evidence type="ECO:0000256" key="5">
    <source>
        <dbReference type="ARBA" id="ARBA00022617"/>
    </source>
</evidence>
<accession>A0A512NGR4</accession>
<keyword evidence="16" id="KW-1185">Reference proteome</keyword>
<evidence type="ECO:0000256" key="8">
    <source>
        <dbReference type="ARBA" id="ARBA00022982"/>
    </source>
</evidence>
<gene>
    <name evidence="15" type="ORF">RSO01_52940</name>
</gene>
<dbReference type="InterPro" id="IPR011577">
    <property type="entry name" value="Cyt_b561_bac/Ni-Hgenase"/>
</dbReference>
<dbReference type="EMBL" id="BKAJ01000094">
    <property type="protein sequence ID" value="GEP58128.1"/>
    <property type="molecule type" value="Genomic_DNA"/>
</dbReference>
<dbReference type="InterPro" id="IPR016174">
    <property type="entry name" value="Di-haem_cyt_TM"/>
</dbReference>
<comment type="cofactor">
    <cofactor evidence="1">
        <name>heme b</name>
        <dbReference type="ChEBI" id="CHEBI:60344"/>
    </cofactor>
</comment>
<dbReference type="Gene3D" id="1.20.950.20">
    <property type="entry name" value="Transmembrane di-heme cytochromes, Chain C"/>
    <property type="match status" value="1"/>
</dbReference>
<keyword evidence="6 13" id="KW-0812">Transmembrane</keyword>
<dbReference type="GO" id="GO:0022904">
    <property type="term" value="P:respiratory electron transport chain"/>
    <property type="evidence" value="ECO:0007669"/>
    <property type="project" value="InterPro"/>
</dbReference>
<evidence type="ECO:0000256" key="11">
    <source>
        <dbReference type="ARBA" id="ARBA00023136"/>
    </source>
</evidence>